<dbReference type="AlphaFoldDB" id="A0A7R9J5A1"/>
<accession>A0A7R9J5A1</accession>
<reference evidence="1" key="1">
    <citation type="submission" date="2020-11" db="EMBL/GenBank/DDBJ databases">
        <authorList>
            <person name="Tran Van P."/>
        </authorList>
    </citation>
    <scope>NUCLEOTIDE SEQUENCE</scope>
</reference>
<protein>
    <submittedName>
        <fullName evidence="1">(California timema) hypothetical protein</fullName>
    </submittedName>
</protein>
<proteinExistence type="predicted"/>
<evidence type="ECO:0000313" key="1">
    <source>
        <dbReference type="EMBL" id="CAD7572817.1"/>
    </source>
</evidence>
<organism evidence="1">
    <name type="scientific">Timema californicum</name>
    <name type="common">California timema</name>
    <name type="synonym">Walking stick</name>
    <dbReference type="NCBI Taxonomy" id="61474"/>
    <lineage>
        <taxon>Eukaryota</taxon>
        <taxon>Metazoa</taxon>
        <taxon>Ecdysozoa</taxon>
        <taxon>Arthropoda</taxon>
        <taxon>Hexapoda</taxon>
        <taxon>Insecta</taxon>
        <taxon>Pterygota</taxon>
        <taxon>Neoptera</taxon>
        <taxon>Polyneoptera</taxon>
        <taxon>Phasmatodea</taxon>
        <taxon>Timematodea</taxon>
        <taxon>Timematoidea</taxon>
        <taxon>Timematidae</taxon>
        <taxon>Timema</taxon>
    </lineage>
</organism>
<gene>
    <name evidence="1" type="ORF">TCMB3V08_LOCUS5461</name>
</gene>
<dbReference type="EMBL" id="OE181237">
    <property type="protein sequence ID" value="CAD7572817.1"/>
    <property type="molecule type" value="Genomic_DNA"/>
</dbReference>
<name>A0A7R9J5A1_TIMCA</name>
<sequence length="428" mass="47626">MELRVETLFFGGLGWATASQTTIYTSRLSEQGFGTSVAPTRVNDVIPKPLDKRIGGTGKSVVEGLSQLPEVVLDGRHIQVSMQSHIPSVPRCVHNDPQTPAMEHLHPPHICVHQVAPSRTCIVEDQPEQLLVKSQTVPCGQGATPVVSHPSNCVWSHLSPPAALATTPLLELYRPHSVPPTVDVEVPHDLFHEQDELEQEGPEFPSFNSECPWSETGFKIGIDLRGRSGLEPTLIISSHPISNNSASLRFPRELSVSRDICTSDKGGEVWQSTDAQSWFLHYPLARKELSRMISIVVTDIHNARMHAPPCRPREPPNRTRQRLLTARVEGPLVFSEDHCWNGGALGWRVSVEPYARHVSVPLVSAWADCWYDDDVTWRPGTMELDGRIKDSRLNPHAQRTGNRCILNRSTALIDTSDLRFAVERNTIL</sequence>